<evidence type="ECO:0000313" key="10">
    <source>
        <dbReference type="Proteomes" id="UP000022835"/>
    </source>
</evidence>
<feature type="transmembrane region" description="Helical" evidence="7">
    <location>
        <begin position="287"/>
        <end position="306"/>
    </location>
</feature>
<dbReference type="EMBL" id="JALN02000002">
    <property type="protein sequence ID" value="KDE97139.1"/>
    <property type="molecule type" value="Genomic_DNA"/>
</dbReference>
<keyword evidence="3 6" id="KW-0378">Hydrolase</keyword>
<dbReference type="Pfam" id="PF01435">
    <property type="entry name" value="Peptidase_M48"/>
    <property type="match status" value="1"/>
</dbReference>
<keyword evidence="4 6" id="KW-0862">Zinc</keyword>
<dbReference type="AlphaFoldDB" id="A0A064C914"/>
<dbReference type="PANTHER" id="PTHR34978">
    <property type="entry name" value="POSSIBLE SENSOR-TRANSDUCER PROTEIN BLAR"/>
    <property type="match status" value="1"/>
</dbReference>
<evidence type="ECO:0000256" key="1">
    <source>
        <dbReference type="ARBA" id="ARBA00022670"/>
    </source>
</evidence>
<keyword evidence="10" id="KW-1185">Reference proteome</keyword>
<dbReference type="RefSeq" id="WP_036348400.1">
    <property type="nucleotide sequence ID" value="NZ_JALN02000002.1"/>
</dbReference>
<dbReference type="GO" id="GO:0046872">
    <property type="term" value="F:metal ion binding"/>
    <property type="evidence" value="ECO:0007669"/>
    <property type="project" value="UniProtKB-KW"/>
</dbReference>
<dbReference type="eggNOG" id="COG0501">
    <property type="taxonomic scope" value="Bacteria"/>
</dbReference>
<gene>
    <name evidence="9" type="ORF">Y900_028040</name>
</gene>
<comment type="cofactor">
    <cofactor evidence="6">
        <name>Zn(2+)</name>
        <dbReference type="ChEBI" id="CHEBI:29105"/>
    </cofactor>
    <text evidence="6">Binds 1 zinc ion per subunit.</text>
</comment>
<protein>
    <recommendedName>
        <fullName evidence="8">Peptidase M48 domain-containing protein</fullName>
    </recommendedName>
</protein>
<reference evidence="9" key="1">
    <citation type="submission" date="2014-05" db="EMBL/GenBank/DDBJ databases">
        <title>Genome sequence of Mycobacterium aromaticivorans strain JS19b1T (= DSM 45407T).</title>
        <authorList>
            <person name="Kwak Y."/>
            <person name="Park G.-S."/>
            <person name="Li Q.X."/>
            <person name="Lee S.-E."/>
            <person name="Shin J.-H."/>
        </authorList>
    </citation>
    <scope>NUCLEOTIDE SEQUENCE [LARGE SCALE GENOMIC DNA]</scope>
    <source>
        <strain evidence="9">JS19b1</strain>
    </source>
</reference>
<evidence type="ECO:0000256" key="3">
    <source>
        <dbReference type="ARBA" id="ARBA00022801"/>
    </source>
</evidence>
<evidence type="ECO:0000313" key="9">
    <source>
        <dbReference type="EMBL" id="KDE97139.1"/>
    </source>
</evidence>
<evidence type="ECO:0000256" key="6">
    <source>
        <dbReference type="RuleBase" id="RU003983"/>
    </source>
</evidence>
<dbReference type="InterPro" id="IPR052173">
    <property type="entry name" value="Beta-lactam_resp_regulator"/>
</dbReference>
<dbReference type="GO" id="GO:0006508">
    <property type="term" value="P:proteolysis"/>
    <property type="evidence" value="ECO:0007669"/>
    <property type="project" value="UniProtKB-KW"/>
</dbReference>
<keyword evidence="1 6" id="KW-0645">Protease</keyword>
<evidence type="ECO:0000259" key="8">
    <source>
        <dbReference type="Pfam" id="PF01435"/>
    </source>
</evidence>
<dbReference type="InterPro" id="IPR001915">
    <property type="entry name" value="Peptidase_M48"/>
</dbReference>
<keyword evidence="7" id="KW-1133">Transmembrane helix</keyword>
<comment type="caution">
    <text evidence="9">The sequence shown here is derived from an EMBL/GenBank/DDBJ whole genome shotgun (WGS) entry which is preliminary data.</text>
</comment>
<keyword evidence="7" id="KW-0472">Membrane</keyword>
<keyword evidence="2" id="KW-0479">Metal-binding</keyword>
<dbReference type="GO" id="GO:0004222">
    <property type="term" value="F:metalloendopeptidase activity"/>
    <property type="evidence" value="ECO:0007669"/>
    <property type="project" value="InterPro"/>
</dbReference>
<feature type="domain" description="Peptidase M48" evidence="8">
    <location>
        <begin position="128"/>
        <end position="203"/>
    </location>
</feature>
<dbReference type="PANTHER" id="PTHR34978:SF3">
    <property type="entry name" value="SLR0241 PROTEIN"/>
    <property type="match status" value="1"/>
</dbReference>
<dbReference type="STRING" id="1440774.Y900_028040"/>
<dbReference type="CDD" id="cd07326">
    <property type="entry name" value="M56_BlaR1_MecR1_like"/>
    <property type="match status" value="1"/>
</dbReference>
<keyword evidence="5 6" id="KW-0482">Metalloprotease</keyword>
<feature type="transmembrane region" description="Helical" evidence="7">
    <location>
        <begin position="93"/>
        <end position="114"/>
    </location>
</feature>
<evidence type="ECO:0000256" key="5">
    <source>
        <dbReference type="ARBA" id="ARBA00023049"/>
    </source>
</evidence>
<feature type="transmembrane region" description="Helical" evidence="7">
    <location>
        <begin position="39"/>
        <end position="58"/>
    </location>
</feature>
<evidence type="ECO:0000256" key="7">
    <source>
        <dbReference type="SAM" id="Phobius"/>
    </source>
</evidence>
<comment type="similarity">
    <text evidence="6">Belongs to the peptidase M48 family.</text>
</comment>
<keyword evidence="7" id="KW-0812">Transmembrane</keyword>
<dbReference type="Gene3D" id="3.30.2010.10">
    <property type="entry name" value="Metalloproteases ('zincins'), catalytic domain"/>
    <property type="match status" value="1"/>
</dbReference>
<sequence length="309" mass="32376">MNVAAWMLLYAATLTWLGPPVLGRITGSGGSPRLGVTVWLTTIIGALSGWIAALGLMIDHVIANLADESPLTFCLDAVGFTGGVDMTRQVGSIATTVLACAGVLVTAIAIRRVWSGIRRLRHHSHEHARAARVVGVSTDQPDVVIVDSSQPAAYCVAGRPQTIIVTTAALQRLERPQLDAVLTHERAHLTGHHHQILMILRSLARGIPRLPLFGASASAVARLLEMCADDAAVRRHGSHPLLCGMVTLVAGPSQPAGALGAADVAVLARASRLVSPAGPVDQCCERLILVTAIALTIATPFIAGLLCHH</sequence>
<dbReference type="OrthoDB" id="9785340at2"/>
<proteinExistence type="inferred from homology"/>
<evidence type="ECO:0000256" key="4">
    <source>
        <dbReference type="ARBA" id="ARBA00022833"/>
    </source>
</evidence>
<dbReference type="Proteomes" id="UP000022835">
    <property type="component" value="Unassembled WGS sequence"/>
</dbReference>
<organism evidence="9 10">
    <name type="scientific">Mycolicibacterium aromaticivorans JS19b1 = JCM 16368</name>
    <dbReference type="NCBI Taxonomy" id="1440774"/>
    <lineage>
        <taxon>Bacteria</taxon>
        <taxon>Bacillati</taxon>
        <taxon>Actinomycetota</taxon>
        <taxon>Actinomycetes</taxon>
        <taxon>Mycobacteriales</taxon>
        <taxon>Mycobacteriaceae</taxon>
        <taxon>Mycolicibacterium</taxon>
    </lineage>
</organism>
<name>A0A064C914_9MYCO</name>
<evidence type="ECO:0000256" key="2">
    <source>
        <dbReference type="ARBA" id="ARBA00022723"/>
    </source>
</evidence>
<accession>A0A064C914</accession>